<evidence type="ECO:0000259" key="6">
    <source>
        <dbReference type="SMART" id="SM00884"/>
    </source>
</evidence>
<accession>A0A671N5G5</accession>
<evidence type="ECO:0000313" key="7">
    <source>
        <dbReference type="Ensembl" id="ENSSANP00000038230.1"/>
    </source>
</evidence>
<dbReference type="UniPathway" id="UPA00143"/>
<dbReference type="InterPro" id="IPR001373">
    <property type="entry name" value="Cullin_N"/>
</dbReference>
<reference evidence="7" key="2">
    <citation type="submission" date="2025-09" db="UniProtKB">
        <authorList>
            <consortium name="Ensembl"/>
        </authorList>
    </citation>
    <scope>IDENTIFICATION</scope>
</reference>
<dbReference type="GO" id="GO:0019005">
    <property type="term" value="C:SCF ubiquitin ligase complex"/>
    <property type="evidence" value="ECO:0007669"/>
    <property type="project" value="UniProtKB-ARBA"/>
</dbReference>
<dbReference type="InterPro" id="IPR016157">
    <property type="entry name" value="Cullin_CS"/>
</dbReference>
<keyword evidence="5" id="KW-0832">Ubl conjugation</keyword>
<keyword evidence="4" id="KW-0833">Ubl conjugation pathway</keyword>
<dbReference type="PANTHER" id="PTHR11932">
    <property type="entry name" value="CULLIN"/>
    <property type="match status" value="1"/>
</dbReference>
<dbReference type="InterPro" id="IPR045093">
    <property type="entry name" value="Cullin"/>
</dbReference>
<dbReference type="PROSITE" id="PS01256">
    <property type="entry name" value="CULLIN_1"/>
    <property type="match status" value="1"/>
</dbReference>
<dbReference type="SMART" id="SM00884">
    <property type="entry name" value="Cullin_Nedd8"/>
    <property type="match status" value="1"/>
</dbReference>
<evidence type="ECO:0000256" key="3">
    <source>
        <dbReference type="ARBA" id="ARBA00022499"/>
    </source>
</evidence>
<name>A0A671N5G5_9TELE</name>
<sequence>MSSNRGQNTHGLKQIGLDQIWDDLRSGIQQVYTRQSMAKARYMELYTHVYNYCTSVHQSNQARGAGIPPSKPSKKTATPGGAQFVGLELYKRLKEFLRSYLTNLLKDGEDLMDESVLKFYTQQWEDYRFSSKVLNGICAYLNRHWVRRECDEGRKGIYEIYSLALVTWRECLFRPLNKQVTNAVLKLIEKERNGETINTRLISGVVQSYVELGLNEDDAFVKGPTLSVYKEYFETQFLADTERFYTRESTEFLQQNPVTEYMKKAEARLLEEQRRVQVYLHESTQDELARKCEQVLIEKHLEIFHTEFQNLLDADKNEDIPCFFVSFFKKLRVNINVPMKTEQKQEQETTHKNIEEDRKLLIQAAIVRIMKMRKVLKHQQLLAEVLNQLSSRFKPRVPVIKKCIDILIEKEYLERVDGEKDTYSYLA</sequence>
<reference evidence="7" key="1">
    <citation type="submission" date="2025-08" db="UniProtKB">
        <authorList>
            <consortium name="Ensembl"/>
        </authorList>
    </citation>
    <scope>IDENTIFICATION</scope>
</reference>
<evidence type="ECO:0000313" key="8">
    <source>
        <dbReference type="Proteomes" id="UP000472260"/>
    </source>
</evidence>
<feature type="domain" description="Cullin neddylation" evidence="6">
    <location>
        <begin position="354"/>
        <end position="421"/>
    </location>
</feature>
<evidence type="ECO:0000256" key="2">
    <source>
        <dbReference type="ARBA" id="ARBA00006019"/>
    </source>
</evidence>
<dbReference type="Pfam" id="PF00888">
    <property type="entry name" value="Cullin"/>
    <property type="match status" value="1"/>
</dbReference>
<proteinExistence type="inferred from homology"/>
<dbReference type="InterPro" id="IPR019559">
    <property type="entry name" value="Cullin_neddylation_domain"/>
</dbReference>
<dbReference type="GO" id="GO:0031625">
    <property type="term" value="F:ubiquitin protein ligase binding"/>
    <property type="evidence" value="ECO:0007669"/>
    <property type="project" value="InterPro"/>
</dbReference>
<dbReference type="Gene3D" id="1.10.10.10">
    <property type="entry name" value="Winged helix-like DNA-binding domain superfamily/Winged helix DNA-binding domain"/>
    <property type="match status" value="1"/>
</dbReference>
<comment type="pathway">
    <text evidence="1">Protein modification; protein ubiquitination.</text>
</comment>
<protein>
    <submittedName>
        <fullName evidence="7">Cullin-1-like</fullName>
    </submittedName>
</protein>
<dbReference type="FunFam" id="1.20.1310.10:FF:000011">
    <property type="entry name" value="Cullin 1"/>
    <property type="match status" value="1"/>
</dbReference>
<dbReference type="SUPFAM" id="SSF74788">
    <property type="entry name" value="Cullin repeat-like"/>
    <property type="match status" value="1"/>
</dbReference>
<dbReference type="Ensembl" id="ENSSANT00000040684.1">
    <property type="protein sequence ID" value="ENSSANP00000038230.1"/>
    <property type="gene ID" value="ENSSANG00000018675.1"/>
</dbReference>
<dbReference type="AlphaFoldDB" id="A0A671N5G5"/>
<keyword evidence="3" id="KW-1017">Isopeptide bond</keyword>
<dbReference type="GO" id="GO:0016567">
    <property type="term" value="P:protein ubiquitination"/>
    <property type="evidence" value="ECO:0007669"/>
    <property type="project" value="UniProtKB-UniPathway"/>
</dbReference>
<evidence type="ECO:0000256" key="1">
    <source>
        <dbReference type="ARBA" id="ARBA00004906"/>
    </source>
</evidence>
<dbReference type="SUPFAM" id="SSF46785">
    <property type="entry name" value="Winged helix' DNA-binding domain"/>
    <property type="match status" value="1"/>
</dbReference>
<dbReference type="InterPro" id="IPR036388">
    <property type="entry name" value="WH-like_DNA-bd_sf"/>
</dbReference>
<dbReference type="Proteomes" id="UP000472260">
    <property type="component" value="Unassembled WGS sequence"/>
</dbReference>
<dbReference type="Gene3D" id="1.20.1310.10">
    <property type="entry name" value="Cullin Repeats"/>
    <property type="match status" value="2"/>
</dbReference>
<keyword evidence="8" id="KW-1185">Reference proteome</keyword>
<dbReference type="FunFam" id="1.10.10.10:FF:000014">
    <property type="entry name" value="Cullin 1"/>
    <property type="match status" value="1"/>
</dbReference>
<dbReference type="InterPro" id="IPR016159">
    <property type="entry name" value="Cullin_repeat-like_dom_sf"/>
</dbReference>
<dbReference type="FunFam" id="1.20.1310.10:FF:000023">
    <property type="entry name" value="cullin-1"/>
    <property type="match status" value="1"/>
</dbReference>
<dbReference type="InterPro" id="IPR036390">
    <property type="entry name" value="WH_DNA-bd_sf"/>
</dbReference>
<organism evidence="7 8">
    <name type="scientific">Sinocyclocheilus anshuiensis</name>
    <dbReference type="NCBI Taxonomy" id="1608454"/>
    <lineage>
        <taxon>Eukaryota</taxon>
        <taxon>Metazoa</taxon>
        <taxon>Chordata</taxon>
        <taxon>Craniata</taxon>
        <taxon>Vertebrata</taxon>
        <taxon>Euteleostomi</taxon>
        <taxon>Actinopterygii</taxon>
        <taxon>Neopterygii</taxon>
        <taxon>Teleostei</taxon>
        <taxon>Ostariophysi</taxon>
        <taxon>Cypriniformes</taxon>
        <taxon>Cyprinidae</taxon>
        <taxon>Cyprininae</taxon>
        <taxon>Sinocyclocheilus</taxon>
    </lineage>
</organism>
<dbReference type="GO" id="GO:0006511">
    <property type="term" value="P:ubiquitin-dependent protein catabolic process"/>
    <property type="evidence" value="ECO:0007669"/>
    <property type="project" value="InterPro"/>
</dbReference>
<evidence type="ECO:0000256" key="4">
    <source>
        <dbReference type="ARBA" id="ARBA00022786"/>
    </source>
</evidence>
<comment type="similarity">
    <text evidence="2">Belongs to the cullin family.</text>
</comment>
<gene>
    <name evidence="7" type="primary">LOC107686696</name>
</gene>
<evidence type="ECO:0000256" key="5">
    <source>
        <dbReference type="ARBA" id="ARBA00022843"/>
    </source>
</evidence>